<reference evidence="2 3" key="1">
    <citation type="submission" date="2019-02" db="EMBL/GenBank/DDBJ databases">
        <title>Deep-cultivation of Planctomycetes and their phenomic and genomic characterization uncovers novel biology.</title>
        <authorList>
            <person name="Wiegand S."/>
            <person name="Jogler M."/>
            <person name="Boedeker C."/>
            <person name="Pinto D."/>
            <person name="Vollmers J."/>
            <person name="Rivas-Marin E."/>
            <person name="Kohn T."/>
            <person name="Peeters S.H."/>
            <person name="Heuer A."/>
            <person name="Rast P."/>
            <person name="Oberbeckmann S."/>
            <person name="Bunk B."/>
            <person name="Jeske O."/>
            <person name="Meyerdierks A."/>
            <person name="Storesund J.E."/>
            <person name="Kallscheuer N."/>
            <person name="Luecker S."/>
            <person name="Lage O.M."/>
            <person name="Pohl T."/>
            <person name="Merkel B.J."/>
            <person name="Hornburger P."/>
            <person name="Mueller R.-W."/>
            <person name="Bruemmer F."/>
            <person name="Labrenz M."/>
            <person name="Spormann A.M."/>
            <person name="Op Den Camp H."/>
            <person name="Overmann J."/>
            <person name="Amann R."/>
            <person name="Jetten M.S.M."/>
            <person name="Mascher T."/>
            <person name="Medema M.H."/>
            <person name="Devos D.P."/>
            <person name="Kaster A.-K."/>
            <person name="Ovreas L."/>
            <person name="Rohde M."/>
            <person name="Galperin M.Y."/>
            <person name="Jogler C."/>
        </authorList>
    </citation>
    <scope>NUCLEOTIDE SEQUENCE [LARGE SCALE GENOMIC DNA]</scope>
    <source>
        <strain evidence="2 3">KOR42</strain>
    </source>
</reference>
<comment type="caution">
    <text evidence="2">The sequence shown here is derived from an EMBL/GenBank/DDBJ whole genome shotgun (WGS) entry which is preliminary data.</text>
</comment>
<name>A0A5C5X676_9PLAN</name>
<gene>
    <name evidence="2" type="ORF">KOR42_19990</name>
</gene>
<keyword evidence="1" id="KW-0472">Membrane</keyword>
<keyword evidence="1" id="KW-0812">Transmembrane</keyword>
<keyword evidence="3" id="KW-1185">Reference proteome</keyword>
<dbReference type="EMBL" id="SIHI01000001">
    <property type="protein sequence ID" value="TWT58617.1"/>
    <property type="molecule type" value="Genomic_DNA"/>
</dbReference>
<accession>A0A5C5X676</accession>
<evidence type="ECO:0000313" key="2">
    <source>
        <dbReference type="EMBL" id="TWT58617.1"/>
    </source>
</evidence>
<protein>
    <submittedName>
        <fullName evidence="2">Uncharacterized protein</fullName>
    </submittedName>
</protein>
<dbReference type="Proteomes" id="UP000317243">
    <property type="component" value="Unassembled WGS sequence"/>
</dbReference>
<organism evidence="2 3">
    <name type="scientific">Thalassoglobus neptunius</name>
    <dbReference type="NCBI Taxonomy" id="1938619"/>
    <lineage>
        <taxon>Bacteria</taxon>
        <taxon>Pseudomonadati</taxon>
        <taxon>Planctomycetota</taxon>
        <taxon>Planctomycetia</taxon>
        <taxon>Planctomycetales</taxon>
        <taxon>Planctomycetaceae</taxon>
        <taxon>Thalassoglobus</taxon>
    </lineage>
</organism>
<sequence length="55" mass="6519">MEILASMWEWFTNNLPVFCFVMNTYFQFLGAYHRRRATDEASVSTLNSHPTEARM</sequence>
<dbReference type="AlphaFoldDB" id="A0A5C5X676"/>
<evidence type="ECO:0000256" key="1">
    <source>
        <dbReference type="SAM" id="Phobius"/>
    </source>
</evidence>
<feature type="transmembrane region" description="Helical" evidence="1">
    <location>
        <begin position="15"/>
        <end position="32"/>
    </location>
</feature>
<proteinExistence type="predicted"/>
<keyword evidence="1" id="KW-1133">Transmembrane helix</keyword>
<evidence type="ECO:0000313" key="3">
    <source>
        <dbReference type="Proteomes" id="UP000317243"/>
    </source>
</evidence>